<proteinExistence type="predicted"/>
<organism evidence="1 2">
    <name type="scientific">Pleuronectes platessa</name>
    <name type="common">European plaice</name>
    <dbReference type="NCBI Taxonomy" id="8262"/>
    <lineage>
        <taxon>Eukaryota</taxon>
        <taxon>Metazoa</taxon>
        <taxon>Chordata</taxon>
        <taxon>Craniata</taxon>
        <taxon>Vertebrata</taxon>
        <taxon>Euteleostomi</taxon>
        <taxon>Actinopterygii</taxon>
        <taxon>Neopterygii</taxon>
        <taxon>Teleostei</taxon>
        <taxon>Neoteleostei</taxon>
        <taxon>Acanthomorphata</taxon>
        <taxon>Carangaria</taxon>
        <taxon>Pleuronectiformes</taxon>
        <taxon>Pleuronectoidei</taxon>
        <taxon>Pleuronectidae</taxon>
        <taxon>Pleuronectes</taxon>
    </lineage>
</organism>
<accession>A0A9N7ZD64</accession>
<evidence type="ECO:0000313" key="1">
    <source>
        <dbReference type="EMBL" id="CAB1458792.1"/>
    </source>
</evidence>
<dbReference type="EMBL" id="CADEAL010004402">
    <property type="protein sequence ID" value="CAB1458792.1"/>
    <property type="molecule type" value="Genomic_DNA"/>
</dbReference>
<sequence length="117" mass="13011">MRPLEERGGQCIEKPSVLAVTPEEGCRGVHLFVADHKKVPFDSPSFSIRDETPPPLPLLLAVTHHFEQDTKSPGSPASNPTISFPPLHGKCALHKWRQLLKCLEREEKGRGEVEGVR</sequence>
<name>A0A9N7ZD64_PLEPL</name>
<protein>
    <submittedName>
        <fullName evidence="1">Uncharacterized protein</fullName>
    </submittedName>
</protein>
<comment type="caution">
    <text evidence="1">The sequence shown here is derived from an EMBL/GenBank/DDBJ whole genome shotgun (WGS) entry which is preliminary data.</text>
</comment>
<dbReference type="Proteomes" id="UP001153269">
    <property type="component" value="Unassembled WGS sequence"/>
</dbReference>
<dbReference type="AlphaFoldDB" id="A0A9N7ZD64"/>
<keyword evidence="2" id="KW-1185">Reference proteome</keyword>
<evidence type="ECO:0000313" key="2">
    <source>
        <dbReference type="Proteomes" id="UP001153269"/>
    </source>
</evidence>
<reference evidence="1" key="1">
    <citation type="submission" date="2020-03" db="EMBL/GenBank/DDBJ databases">
        <authorList>
            <person name="Weist P."/>
        </authorList>
    </citation>
    <scope>NUCLEOTIDE SEQUENCE</scope>
</reference>
<gene>
    <name evidence="1" type="ORF">PLEPLA_LOCUS46625</name>
</gene>